<reference evidence="4" key="1">
    <citation type="journal article" date="2014" name="Int. J. Syst. Evol. Microbiol.">
        <title>Complete genome sequence of Corynebacterium casei LMG S-19264T (=DSM 44701T), isolated from a smear-ripened cheese.</title>
        <authorList>
            <consortium name="US DOE Joint Genome Institute (JGI-PGF)"/>
            <person name="Walter F."/>
            <person name="Albersmeier A."/>
            <person name="Kalinowski J."/>
            <person name="Ruckert C."/>
        </authorList>
    </citation>
    <scope>NUCLEOTIDE SEQUENCE</scope>
    <source>
        <strain evidence="4">JCM 4834</strain>
    </source>
</reference>
<dbReference type="Gene3D" id="3.90.79.10">
    <property type="entry name" value="Nucleoside Triphosphate Pyrophosphohydrolase"/>
    <property type="match status" value="1"/>
</dbReference>
<dbReference type="PROSITE" id="PS51462">
    <property type="entry name" value="NUDIX"/>
    <property type="match status" value="1"/>
</dbReference>
<dbReference type="InterPro" id="IPR036388">
    <property type="entry name" value="WH-like_DNA-bd_sf"/>
</dbReference>
<dbReference type="InterPro" id="IPR015797">
    <property type="entry name" value="NUDIX_hydrolase-like_dom_sf"/>
</dbReference>
<feature type="domain" description="Nudix hydrolase" evidence="3">
    <location>
        <begin position="96"/>
        <end position="239"/>
    </location>
</feature>
<dbReference type="GO" id="GO:0016787">
    <property type="term" value="F:hydrolase activity"/>
    <property type="evidence" value="ECO:0007669"/>
    <property type="project" value="UniProtKB-KW"/>
</dbReference>
<dbReference type="PANTHER" id="PTHR43736:SF4">
    <property type="entry name" value="SLR1690 PROTEIN"/>
    <property type="match status" value="1"/>
</dbReference>
<dbReference type="SUPFAM" id="SSF46785">
    <property type="entry name" value="Winged helix' DNA-binding domain"/>
    <property type="match status" value="1"/>
</dbReference>
<dbReference type="InterPro" id="IPR000086">
    <property type="entry name" value="NUDIX_hydrolase_dom"/>
</dbReference>
<protein>
    <submittedName>
        <fullName evidence="4">NUDIX hydrolase</fullName>
    </submittedName>
</protein>
<evidence type="ECO:0000256" key="2">
    <source>
        <dbReference type="SAM" id="MobiDB-lite"/>
    </source>
</evidence>
<proteinExistence type="predicted"/>
<dbReference type="AlphaFoldDB" id="A0A918V2C6"/>
<comment type="caution">
    <text evidence="4">The sequence shown here is derived from an EMBL/GenBank/DDBJ whole genome shotgun (WGS) entry which is preliminary data.</text>
</comment>
<dbReference type="InterPro" id="IPR036390">
    <property type="entry name" value="WH_DNA-bd_sf"/>
</dbReference>
<dbReference type="PANTHER" id="PTHR43736">
    <property type="entry name" value="ADP-RIBOSE PYROPHOSPHATASE"/>
    <property type="match status" value="1"/>
</dbReference>
<organism evidence="4 5">
    <name type="scientific">Streptomyces subrutilus</name>
    <dbReference type="NCBI Taxonomy" id="36818"/>
    <lineage>
        <taxon>Bacteria</taxon>
        <taxon>Bacillati</taxon>
        <taxon>Actinomycetota</taxon>
        <taxon>Actinomycetes</taxon>
        <taxon>Kitasatosporales</taxon>
        <taxon>Streptomycetaceae</taxon>
        <taxon>Streptomyces</taxon>
    </lineage>
</organism>
<dbReference type="InterPro" id="IPR054105">
    <property type="entry name" value="WHD_NrtR"/>
</dbReference>
<dbReference type="CDD" id="cd18873">
    <property type="entry name" value="NUDIX_NadM_like"/>
    <property type="match status" value="1"/>
</dbReference>
<evidence type="ECO:0000259" key="3">
    <source>
        <dbReference type="PROSITE" id="PS51462"/>
    </source>
</evidence>
<dbReference type="PROSITE" id="PS00893">
    <property type="entry name" value="NUDIX_BOX"/>
    <property type="match status" value="1"/>
</dbReference>
<dbReference type="Pfam" id="PF00293">
    <property type="entry name" value="NUDIX"/>
    <property type="match status" value="1"/>
</dbReference>
<gene>
    <name evidence="4" type="ORF">GCM10010371_19400</name>
</gene>
<feature type="region of interest" description="Disordered" evidence="2">
    <location>
        <begin position="1"/>
        <end position="25"/>
    </location>
</feature>
<evidence type="ECO:0000313" key="5">
    <source>
        <dbReference type="Proteomes" id="UP000634660"/>
    </source>
</evidence>
<reference evidence="4" key="2">
    <citation type="submission" date="2020-09" db="EMBL/GenBank/DDBJ databases">
        <authorList>
            <person name="Sun Q."/>
            <person name="Ohkuma M."/>
        </authorList>
    </citation>
    <scope>NUCLEOTIDE SEQUENCE</scope>
    <source>
        <strain evidence="4">JCM 4834</strain>
    </source>
</reference>
<dbReference type="EMBL" id="BMVX01000006">
    <property type="protein sequence ID" value="GGZ60091.1"/>
    <property type="molecule type" value="Genomic_DNA"/>
</dbReference>
<accession>A0A918V2C6</accession>
<dbReference type="Proteomes" id="UP000634660">
    <property type="component" value="Unassembled WGS sequence"/>
</dbReference>
<dbReference type="Gene3D" id="1.10.10.10">
    <property type="entry name" value="Winged helix-like DNA-binding domain superfamily/Winged helix DNA-binding domain"/>
    <property type="match status" value="1"/>
</dbReference>
<name>A0A918V2C6_9ACTN</name>
<dbReference type="InterPro" id="IPR020084">
    <property type="entry name" value="NUDIX_hydrolase_CS"/>
</dbReference>
<dbReference type="SUPFAM" id="SSF55811">
    <property type="entry name" value="Nudix"/>
    <property type="match status" value="1"/>
</dbReference>
<keyword evidence="1 4" id="KW-0378">Hydrolase</keyword>
<sequence length="332" mass="35371">MRSNSVGRRPLSARSRAAVPTRRPHQVLVDGADRSGRVVPSGARIAVGGVLLGPVRAAGGARPSDRDPQGHQSAVYRQADDYDRGMSPYDPSAFPPFAVTVDLVVLTVRRHALWALVVRRGEQPFQGRWALPGGFVRGDEDLAGAAARELAEETGLCAHDPTAPGVDNGAHLEQLATYGDPKRDPRMRVVSVAHLVLAPDLPAPTAGGDANSARWAPVDELLSADQASTGLAFDHARILADGVERARSKIEYSSLATAFCPPEFTVGELRRVYEAVWGVSLDPRNFHRKVTGTPGFLVPSGGTTTRQGGRPAQLFRAGGATLLNPPMLRPEV</sequence>
<evidence type="ECO:0000313" key="4">
    <source>
        <dbReference type="EMBL" id="GGZ60091.1"/>
    </source>
</evidence>
<evidence type="ECO:0000256" key="1">
    <source>
        <dbReference type="ARBA" id="ARBA00022801"/>
    </source>
</evidence>
<dbReference type="Pfam" id="PF21906">
    <property type="entry name" value="WHD_NrtR"/>
    <property type="match status" value="1"/>
</dbReference>